<sequence>MIRFSIVLCLTLAMVAPSAAVTVTLRTYGAWPEGLKVHVARDGDTTLPEPLMPTANEVTVGFEDNVTWRYEPTFIITLPEQKVGGDTVLHNELRVEVPLSIKRTSLDLVIPIDVLRGIGNKERERIQDLGTHAVFEKLILAQALAAHYDRMLPDPSDPATKRMVNMWFLVLYEAMTSKSPRPLRVDDKVTAAFLSAFATDQKAMATYNDPRKGLIESAFWRDLADRDALYRAKDCISLRALDTFLRQRHEQDPAAAEFAKTGSPDALLTQNEAATDRICPE</sequence>
<proteinExistence type="predicted"/>
<dbReference type="RefSeq" id="WP_198878025.1">
    <property type="nucleotide sequence ID" value="NZ_JAEKMH010000005.1"/>
</dbReference>
<protein>
    <submittedName>
        <fullName evidence="2">Uncharacterized protein</fullName>
    </submittedName>
</protein>
<comment type="caution">
    <text evidence="2">The sequence shown here is derived from an EMBL/GenBank/DDBJ whole genome shotgun (WGS) entry which is preliminary data.</text>
</comment>
<reference evidence="2" key="1">
    <citation type="submission" date="2020-12" db="EMBL/GenBank/DDBJ databases">
        <title>Devosia sp. MSA67 isolated from Mo River.</title>
        <authorList>
            <person name="Ma F."/>
            <person name="Zi Z."/>
        </authorList>
    </citation>
    <scope>NUCLEOTIDE SEQUENCE</scope>
    <source>
        <strain evidence="2">MSA67</strain>
    </source>
</reference>
<feature type="signal peptide" evidence="1">
    <location>
        <begin position="1"/>
        <end position="19"/>
    </location>
</feature>
<accession>A0A934IXD2</accession>
<organism evidence="2 3">
    <name type="scientific">Devosia sediminis</name>
    <dbReference type="NCBI Taxonomy" id="2798801"/>
    <lineage>
        <taxon>Bacteria</taxon>
        <taxon>Pseudomonadati</taxon>
        <taxon>Pseudomonadota</taxon>
        <taxon>Alphaproteobacteria</taxon>
        <taxon>Hyphomicrobiales</taxon>
        <taxon>Devosiaceae</taxon>
        <taxon>Devosia</taxon>
    </lineage>
</organism>
<evidence type="ECO:0000313" key="3">
    <source>
        <dbReference type="Proteomes" id="UP000602124"/>
    </source>
</evidence>
<name>A0A934IXD2_9HYPH</name>
<dbReference type="Proteomes" id="UP000602124">
    <property type="component" value="Unassembled WGS sequence"/>
</dbReference>
<keyword evidence="1" id="KW-0732">Signal</keyword>
<keyword evidence="3" id="KW-1185">Reference proteome</keyword>
<evidence type="ECO:0000256" key="1">
    <source>
        <dbReference type="SAM" id="SignalP"/>
    </source>
</evidence>
<dbReference type="EMBL" id="JAEKMH010000005">
    <property type="protein sequence ID" value="MBJ3786831.1"/>
    <property type="molecule type" value="Genomic_DNA"/>
</dbReference>
<evidence type="ECO:0000313" key="2">
    <source>
        <dbReference type="EMBL" id="MBJ3786831.1"/>
    </source>
</evidence>
<feature type="chain" id="PRO_5038014523" evidence="1">
    <location>
        <begin position="20"/>
        <end position="281"/>
    </location>
</feature>
<dbReference type="AlphaFoldDB" id="A0A934IXD2"/>
<gene>
    <name evidence="2" type="ORF">JEQ47_19055</name>
</gene>